<feature type="signal peptide" evidence="2">
    <location>
        <begin position="1"/>
        <end position="25"/>
    </location>
</feature>
<evidence type="ECO:0000256" key="1">
    <source>
        <dbReference type="SAM" id="MobiDB-lite"/>
    </source>
</evidence>
<sequence length="139" mass="14935">MARFLNFFVLVLLLVISTNILTSEARPLNILKIDGTSNKGTFDWLTLGGIKDGPSPGVGHKFTNSQIFGGIKEEARPLNILKIHRPDSMETFDWLTLGGIKDGPSPGVGHKFINSQTLGGIKAGPSPGEGHKVVNGHHQ</sequence>
<dbReference type="OrthoDB" id="818008at2759"/>
<name>A0A9J5ZRB4_SOLCO</name>
<dbReference type="EMBL" id="JACXVP010000003">
    <property type="protein sequence ID" value="KAG5614594.1"/>
    <property type="molecule type" value="Genomic_DNA"/>
</dbReference>
<evidence type="ECO:0000313" key="4">
    <source>
        <dbReference type="Proteomes" id="UP000824120"/>
    </source>
</evidence>
<feature type="chain" id="PRO_5039942798" evidence="2">
    <location>
        <begin position="26"/>
        <end position="139"/>
    </location>
</feature>
<gene>
    <name evidence="3" type="ORF">H5410_014418</name>
</gene>
<evidence type="ECO:0000313" key="3">
    <source>
        <dbReference type="EMBL" id="KAG5614594.1"/>
    </source>
</evidence>
<accession>A0A9J5ZRB4</accession>
<dbReference type="PANTHER" id="PTHR34663">
    <property type="entry name" value="OS06G0637400 PROTEIN"/>
    <property type="match status" value="1"/>
</dbReference>
<reference evidence="3 4" key="1">
    <citation type="submission" date="2020-09" db="EMBL/GenBank/DDBJ databases">
        <title>De no assembly of potato wild relative species, Solanum commersonii.</title>
        <authorList>
            <person name="Cho K."/>
        </authorList>
    </citation>
    <scope>NUCLEOTIDE SEQUENCE [LARGE SCALE GENOMIC DNA]</scope>
    <source>
        <strain evidence="3">LZ3.2</strain>
        <tissue evidence="3">Leaf</tissue>
    </source>
</reference>
<protein>
    <submittedName>
        <fullName evidence="3">Uncharacterized protein</fullName>
    </submittedName>
</protein>
<evidence type="ECO:0000256" key="2">
    <source>
        <dbReference type="SAM" id="SignalP"/>
    </source>
</evidence>
<dbReference type="PANTHER" id="PTHR34663:SF9">
    <property type="entry name" value="OS06G0637400 PROTEIN"/>
    <property type="match status" value="1"/>
</dbReference>
<dbReference type="GO" id="GO:0045087">
    <property type="term" value="P:innate immune response"/>
    <property type="evidence" value="ECO:0007669"/>
    <property type="project" value="InterPro"/>
</dbReference>
<comment type="caution">
    <text evidence="3">The sequence shown here is derived from an EMBL/GenBank/DDBJ whole genome shotgun (WGS) entry which is preliminary data.</text>
</comment>
<feature type="region of interest" description="Disordered" evidence="1">
    <location>
        <begin position="120"/>
        <end position="139"/>
    </location>
</feature>
<dbReference type="Proteomes" id="UP000824120">
    <property type="component" value="Chromosome 3"/>
</dbReference>
<organism evidence="3 4">
    <name type="scientific">Solanum commersonii</name>
    <name type="common">Commerson's wild potato</name>
    <name type="synonym">Commerson's nightshade</name>
    <dbReference type="NCBI Taxonomy" id="4109"/>
    <lineage>
        <taxon>Eukaryota</taxon>
        <taxon>Viridiplantae</taxon>
        <taxon>Streptophyta</taxon>
        <taxon>Embryophyta</taxon>
        <taxon>Tracheophyta</taxon>
        <taxon>Spermatophyta</taxon>
        <taxon>Magnoliopsida</taxon>
        <taxon>eudicotyledons</taxon>
        <taxon>Gunneridae</taxon>
        <taxon>Pentapetalae</taxon>
        <taxon>asterids</taxon>
        <taxon>lamiids</taxon>
        <taxon>Solanales</taxon>
        <taxon>Solanaceae</taxon>
        <taxon>Solanoideae</taxon>
        <taxon>Solaneae</taxon>
        <taxon>Solanum</taxon>
    </lineage>
</organism>
<dbReference type="AlphaFoldDB" id="A0A9J5ZRB4"/>
<keyword evidence="4" id="KW-1185">Reference proteome</keyword>
<proteinExistence type="predicted"/>
<keyword evidence="2" id="KW-0732">Signal</keyword>
<dbReference type="GO" id="GO:0050793">
    <property type="term" value="P:regulation of developmental process"/>
    <property type="evidence" value="ECO:0007669"/>
    <property type="project" value="InterPro"/>
</dbReference>
<dbReference type="InterPro" id="IPR044700">
    <property type="entry name" value="PIP2/PIPL1"/>
</dbReference>